<evidence type="ECO:0000256" key="1">
    <source>
        <dbReference type="SAM" id="MobiDB-lite"/>
    </source>
</evidence>
<dbReference type="InterPro" id="IPR051147">
    <property type="entry name" value="CFAP_domain-containing"/>
</dbReference>
<keyword evidence="3" id="KW-1185">Reference proteome</keyword>
<reference evidence="2" key="1">
    <citation type="submission" date="2020-11" db="EMBL/GenBank/DDBJ databases">
        <authorList>
            <person name="Whiteford S."/>
        </authorList>
    </citation>
    <scope>NUCLEOTIDE SEQUENCE</scope>
</reference>
<sequence>MGEWSSVRLAYRCVTDTSWGAGWQRRSMEAVEDKVQTILHLDPDFYRAVDGRPITSRAPMFNTIRHIYDNILRIKQQIAYRQDCILNIDENHKREVEKYKASCKRCSDQAKSFEAFIAEDYEKSMKCLRLCEEMRTKVDEKDSELQVLANRKFTITSRLIGLEYKLRVQQRYGRFLYYLSPLSWRAHHRDFARSSDLAGMGFDLGDIEDEDTFSILFSKLQRECEEVVKPVLFFSEPQDLIHVFERVEKQLLHHFTHVAHLAPITKKLHTNINIFKKAFIRDSVKLQNLISDSESDLEFHEERSAFLEAKFFKILHGVFFESVASTDVLKLLVNLRFGFEQLTGEEPMAVELRSIFKYVELFYLEYCMKLETLTGRSVKAAIRQCLEEDRRRFHQAGVAARELRLFERMKQQLSRSMAAPAPPRPPPARGASMVTPAASRASSRLVSIGRNRSKKYVTMKDSSNSMAFSVSSNLV</sequence>
<proteinExistence type="predicted"/>
<dbReference type="AlphaFoldDB" id="A0A8S4D1W8"/>
<dbReference type="EMBL" id="CAJHNJ030000001">
    <property type="protein sequence ID" value="CAG9087728.1"/>
    <property type="molecule type" value="Genomic_DNA"/>
</dbReference>
<evidence type="ECO:0000313" key="2">
    <source>
        <dbReference type="EMBL" id="CAG9087728.1"/>
    </source>
</evidence>
<dbReference type="PANTHER" id="PTHR21683:SF3">
    <property type="entry name" value="CILIA AND FLAGELLA ASSOCIATED PROTEIN 100"/>
    <property type="match status" value="1"/>
</dbReference>
<dbReference type="Proteomes" id="UP000653454">
    <property type="component" value="Unassembled WGS sequence"/>
</dbReference>
<protein>
    <submittedName>
        <fullName evidence="2">(diamondback moth) hypothetical protein</fullName>
    </submittedName>
</protein>
<organism evidence="2 3">
    <name type="scientific">Plutella xylostella</name>
    <name type="common">Diamondback moth</name>
    <name type="synonym">Plutella maculipennis</name>
    <dbReference type="NCBI Taxonomy" id="51655"/>
    <lineage>
        <taxon>Eukaryota</taxon>
        <taxon>Metazoa</taxon>
        <taxon>Ecdysozoa</taxon>
        <taxon>Arthropoda</taxon>
        <taxon>Hexapoda</taxon>
        <taxon>Insecta</taxon>
        <taxon>Pterygota</taxon>
        <taxon>Neoptera</taxon>
        <taxon>Endopterygota</taxon>
        <taxon>Lepidoptera</taxon>
        <taxon>Glossata</taxon>
        <taxon>Ditrysia</taxon>
        <taxon>Yponomeutoidea</taxon>
        <taxon>Plutellidae</taxon>
        <taxon>Plutella</taxon>
    </lineage>
</organism>
<feature type="region of interest" description="Disordered" evidence="1">
    <location>
        <begin position="414"/>
        <end position="444"/>
    </location>
</feature>
<dbReference type="PANTHER" id="PTHR21683">
    <property type="entry name" value="COILED-COIL DOMAIN-CONTAINING PROTEIN 42 LIKE-2-LIKE-RELATED"/>
    <property type="match status" value="1"/>
</dbReference>
<name>A0A8S4D1W8_PLUXY</name>
<accession>A0A8S4D1W8</accession>
<comment type="caution">
    <text evidence="2">The sequence shown here is derived from an EMBL/GenBank/DDBJ whole genome shotgun (WGS) entry which is preliminary data.</text>
</comment>
<evidence type="ECO:0000313" key="3">
    <source>
        <dbReference type="Proteomes" id="UP000653454"/>
    </source>
</evidence>
<gene>
    <name evidence="2" type="ORF">PLXY2_LOCUS305</name>
</gene>